<feature type="signal peptide" evidence="10">
    <location>
        <begin position="1"/>
        <end position="24"/>
    </location>
</feature>
<evidence type="ECO:0000313" key="13">
    <source>
        <dbReference type="EnsemblMetazoa" id="CapteP184506"/>
    </source>
</evidence>
<keyword evidence="5 8" id="KW-0339">Growth factor</keyword>
<name>R7U6R0_CAPTE</name>
<feature type="compositionally biased region" description="Basic residues" evidence="9">
    <location>
        <begin position="314"/>
        <end position="331"/>
    </location>
</feature>
<dbReference type="STRING" id="283909.R7U6R0"/>
<evidence type="ECO:0000256" key="1">
    <source>
        <dbReference type="ARBA" id="ARBA00004613"/>
    </source>
</evidence>
<evidence type="ECO:0000256" key="9">
    <source>
        <dbReference type="SAM" id="MobiDB-lite"/>
    </source>
</evidence>
<dbReference type="CDD" id="cd13765">
    <property type="entry name" value="TGF_beta_ADMP"/>
    <property type="match status" value="1"/>
</dbReference>
<organism evidence="12">
    <name type="scientific">Capitella teleta</name>
    <name type="common">Polychaete worm</name>
    <dbReference type="NCBI Taxonomy" id="283909"/>
    <lineage>
        <taxon>Eukaryota</taxon>
        <taxon>Metazoa</taxon>
        <taxon>Spiralia</taxon>
        <taxon>Lophotrochozoa</taxon>
        <taxon>Annelida</taxon>
        <taxon>Polychaeta</taxon>
        <taxon>Sedentaria</taxon>
        <taxon>Scolecida</taxon>
        <taxon>Capitellidae</taxon>
        <taxon>Capitella</taxon>
    </lineage>
</organism>
<feature type="region of interest" description="Disordered" evidence="9">
    <location>
        <begin position="303"/>
        <end position="343"/>
    </location>
</feature>
<dbReference type="EMBL" id="KB304411">
    <property type="protein sequence ID" value="ELU02050.1"/>
    <property type="molecule type" value="Genomic_DNA"/>
</dbReference>
<dbReference type="Pfam" id="PF00019">
    <property type="entry name" value="TGF_beta"/>
    <property type="match status" value="1"/>
</dbReference>
<feature type="domain" description="TGF-beta family profile" evidence="11">
    <location>
        <begin position="328"/>
        <end position="449"/>
    </location>
</feature>
<dbReference type="InterPro" id="IPR029034">
    <property type="entry name" value="Cystine-knot_cytokine"/>
</dbReference>
<evidence type="ECO:0000256" key="4">
    <source>
        <dbReference type="ARBA" id="ARBA00022729"/>
    </source>
</evidence>
<dbReference type="GO" id="GO:0005125">
    <property type="term" value="F:cytokine activity"/>
    <property type="evidence" value="ECO:0007669"/>
    <property type="project" value="TreeGrafter"/>
</dbReference>
<keyword evidence="6" id="KW-1015">Disulfide bond</keyword>
<evidence type="ECO:0000256" key="5">
    <source>
        <dbReference type="ARBA" id="ARBA00023030"/>
    </source>
</evidence>
<reference evidence="14" key="1">
    <citation type="submission" date="2012-12" db="EMBL/GenBank/DDBJ databases">
        <authorList>
            <person name="Hellsten U."/>
            <person name="Grimwood J."/>
            <person name="Chapman J.A."/>
            <person name="Shapiro H."/>
            <person name="Aerts A."/>
            <person name="Otillar R.P."/>
            <person name="Terry A.Y."/>
            <person name="Boore J.L."/>
            <person name="Simakov O."/>
            <person name="Marletaz F."/>
            <person name="Cho S.-J."/>
            <person name="Edsinger-Gonzales E."/>
            <person name="Havlak P."/>
            <person name="Kuo D.-H."/>
            <person name="Larsson T."/>
            <person name="Lv J."/>
            <person name="Arendt D."/>
            <person name="Savage R."/>
            <person name="Osoegawa K."/>
            <person name="de Jong P."/>
            <person name="Lindberg D.R."/>
            <person name="Seaver E.C."/>
            <person name="Weisblat D.A."/>
            <person name="Putnam N.H."/>
            <person name="Grigoriev I.V."/>
            <person name="Rokhsar D.S."/>
        </authorList>
    </citation>
    <scope>NUCLEOTIDE SEQUENCE</scope>
    <source>
        <strain evidence="14">I ESC-2004</strain>
    </source>
</reference>
<comment type="subcellular location">
    <subcellularLocation>
        <location evidence="1">Secreted</location>
    </subcellularLocation>
</comment>
<comment type="similarity">
    <text evidence="2 8">Belongs to the TGF-beta family.</text>
</comment>
<proteinExistence type="inferred from homology"/>
<dbReference type="FunFam" id="2.10.90.10:FF:000001">
    <property type="entry name" value="Bone morphogenetic protein 4"/>
    <property type="match status" value="1"/>
</dbReference>
<protein>
    <recommendedName>
        <fullName evidence="11">TGF-beta family profile domain-containing protein</fullName>
    </recommendedName>
</protein>
<dbReference type="PANTHER" id="PTHR11848">
    <property type="entry name" value="TGF-BETA FAMILY"/>
    <property type="match status" value="1"/>
</dbReference>
<evidence type="ECO:0000256" key="3">
    <source>
        <dbReference type="ARBA" id="ARBA00022525"/>
    </source>
</evidence>
<dbReference type="PROSITE" id="PS51362">
    <property type="entry name" value="TGF_BETA_2"/>
    <property type="match status" value="1"/>
</dbReference>
<evidence type="ECO:0000256" key="7">
    <source>
        <dbReference type="ARBA" id="ARBA00023180"/>
    </source>
</evidence>
<dbReference type="AlphaFoldDB" id="R7U6R0"/>
<evidence type="ECO:0000256" key="10">
    <source>
        <dbReference type="SAM" id="SignalP"/>
    </source>
</evidence>
<keyword evidence="4 10" id="KW-0732">Signal</keyword>
<gene>
    <name evidence="12" type="ORF">CAPTEDRAFT_184506</name>
</gene>
<dbReference type="OMA" id="VFGMDDP"/>
<keyword evidence="3" id="KW-0964">Secreted</keyword>
<dbReference type="PANTHER" id="PTHR11848:SF308">
    <property type="entry name" value="BMP-LIKE PROTEIN UNC-129"/>
    <property type="match status" value="1"/>
</dbReference>
<dbReference type="GO" id="GO:0008083">
    <property type="term" value="F:growth factor activity"/>
    <property type="evidence" value="ECO:0007669"/>
    <property type="project" value="UniProtKB-KW"/>
</dbReference>
<keyword evidence="7" id="KW-0325">Glycoprotein</keyword>
<evidence type="ECO:0000259" key="11">
    <source>
        <dbReference type="PROSITE" id="PS51362"/>
    </source>
</evidence>
<dbReference type="InterPro" id="IPR015615">
    <property type="entry name" value="TGF-beta-rel"/>
</dbReference>
<keyword evidence="14" id="KW-1185">Reference proteome</keyword>
<dbReference type="Proteomes" id="UP000014760">
    <property type="component" value="Unassembled WGS sequence"/>
</dbReference>
<dbReference type="InterPro" id="IPR017948">
    <property type="entry name" value="TGFb_CS"/>
</dbReference>
<dbReference type="SMART" id="SM00204">
    <property type="entry name" value="TGFB"/>
    <property type="match status" value="1"/>
</dbReference>
<sequence length="449" mass="51069">MSWTKAGYVVVLFVLLIIADDVAASSTNDLRQQAIERLSRVFEVDRVPQQRFRRSPPEYMANLYDQVAYTDGISRSPNPYEADIVRGFLDKATFHQMHYAFNVSHLSNQEAVLEAELHLFKLRSPPPPPSSSDLHPSASLSHLRLYQVLDESAMHSPEGLRLLHQRRLSVHQNGWQIFKVGDTVLQWINDSSTNFGFLVTATLGTGHSVNETGVRFAQRGQHHDSKQPVLVTFTDRARSDHFALNMADSVERIDAPSLPGNGQLASARREYIRFLNEGFRAQNGGTPLRKIRHYMTPEMHRQLTTSTQMSNPALRHRSRRSSSTRSKKSKRSQANFNRFNRRKKKSCQRQELYVDFDEIGWSGWIISPKGYNAYHCKGACPFPLGQNQKPTNHATVQSIVHALRIGKEVEMPCCVPNKLFSISLLYFDDDENVILKQYDDMVAASCGCH</sequence>
<evidence type="ECO:0000256" key="6">
    <source>
        <dbReference type="ARBA" id="ARBA00023157"/>
    </source>
</evidence>
<evidence type="ECO:0000313" key="14">
    <source>
        <dbReference type="Proteomes" id="UP000014760"/>
    </source>
</evidence>
<dbReference type="EnsemblMetazoa" id="CapteT184506">
    <property type="protein sequence ID" value="CapteP184506"/>
    <property type="gene ID" value="CapteG184506"/>
</dbReference>
<dbReference type="Pfam" id="PF00688">
    <property type="entry name" value="TGFb_propeptide"/>
    <property type="match status" value="1"/>
</dbReference>
<dbReference type="SUPFAM" id="SSF57501">
    <property type="entry name" value="Cystine-knot cytokines"/>
    <property type="match status" value="1"/>
</dbReference>
<dbReference type="InterPro" id="IPR001839">
    <property type="entry name" value="TGF-b_C"/>
</dbReference>
<dbReference type="Gene3D" id="2.60.120.970">
    <property type="match status" value="1"/>
</dbReference>
<dbReference type="EMBL" id="AMQN01009009">
    <property type="status" value="NOT_ANNOTATED_CDS"/>
    <property type="molecule type" value="Genomic_DNA"/>
</dbReference>
<dbReference type="OrthoDB" id="5987191at2759"/>
<reference evidence="12 14" key="2">
    <citation type="journal article" date="2013" name="Nature">
        <title>Insights into bilaterian evolution from three spiralian genomes.</title>
        <authorList>
            <person name="Simakov O."/>
            <person name="Marletaz F."/>
            <person name="Cho S.J."/>
            <person name="Edsinger-Gonzales E."/>
            <person name="Havlak P."/>
            <person name="Hellsten U."/>
            <person name="Kuo D.H."/>
            <person name="Larsson T."/>
            <person name="Lv J."/>
            <person name="Arendt D."/>
            <person name="Savage R."/>
            <person name="Osoegawa K."/>
            <person name="de Jong P."/>
            <person name="Grimwood J."/>
            <person name="Chapman J.A."/>
            <person name="Shapiro H."/>
            <person name="Aerts A."/>
            <person name="Otillar R.P."/>
            <person name="Terry A.Y."/>
            <person name="Boore J.L."/>
            <person name="Grigoriev I.V."/>
            <person name="Lindberg D.R."/>
            <person name="Seaver E.C."/>
            <person name="Weisblat D.A."/>
            <person name="Putnam N.H."/>
            <person name="Rokhsar D.S."/>
        </authorList>
    </citation>
    <scope>NUCLEOTIDE SEQUENCE</scope>
    <source>
        <strain evidence="12 14">I ESC-2004</strain>
    </source>
</reference>
<dbReference type="PROSITE" id="PS00250">
    <property type="entry name" value="TGF_BETA_1"/>
    <property type="match status" value="1"/>
</dbReference>
<dbReference type="InterPro" id="IPR001111">
    <property type="entry name" value="TGF-b_propeptide"/>
</dbReference>
<dbReference type="HOGENOM" id="CLU_020515_4_2_1"/>
<dbReference type="Gene3D" id="2.10.90.10">
    <property type="entry name" value="Cystine-knot cytokines"/>
    <property type="match status" value="1"/>
</dbReference>
<evidence type="ECO:0000256" key="8">
    <source>
        <dbReference type="RuleBase" id="RU000354"/>
    </source>
</evidence>
<evidence type="ECO:0000256" key="2">
    <source>
        <dbReference type="ARBA" id="ARBA00006656"/>
    </source>
</evidence>
<evidence type="ECO:0000313" key="12">
    <source>
        <dbReference type="EMBL" id="ELU02050.1"/>
    </source>
</evidence>
<accession>R7U6R0</accession>
<feature type="chain" id="PRO_5008787703" description="TGF-beta family profile domain-containing protein" evidence="10">
    <location>
        <begin position="25"/>
        <end position="449"/>
    </location>
</feature>
<reference evidence="13" key="3">
    <citation type="submission" date="2015-06" db="UniProtKB">
        <authorList>
            <consortium name="EnsemblMetazoa"/>
        </authorList>
    </citation>
    <scope>IDENTIFICATION</scope>
</reference>
<dbReference type="GO" id="GO:0005615">
    <property type="term" value="C:extracellular space"/>
    <property type="evidence" value="ECO:0007669"/>
    <property type="project" value="TreeGrafter"/>
</dbReference>